<comment type="caution">
    <text evidence="1">The sequence shown here is derived from an EMBL/GenBank/DDBJ whole genome shotgun (WGS) entry which is preliminary data.</text>
</comment>
<sequence>MHWTKDTTARTIIAENILVSMSRCLLLKYAHHSVYVTWNEKVINTDLCFQLCLSDVLFLASHCSLPPTKFIGVDPFPLVPSPPDFKMHSGMVARIWLLIASLLT</sequence>
<dbReference type="AlphaFoldDB" id="A0A8X6YV08"/>
<proteinExistence type="predicted"/>
<dbReference type="EMBL" id="BMAV01023255">
    <property type="protein sequence ID" value="GFY78878.1"/>
    <property type="molecule type" value="Genomic_DNA"/>
</dbReference>
<reference evidence="1" key="1">
    <citation type="submission" date="2020-08" db="EMBL/GenBank/DDBJ databases">
        <title>Multicomponent nature underlies the extraordinary mechanical properties of spider dragline silk.</title>
        <authorList>
            <person name="Kono N."/>
            <person name="Nakamura H."/>
            <person name="Mori M."/>
            <person name="Yoshida Y."/>
            <person name="Ohtoshi R."/>
            <person name="Malay A.D."/>
            <person name="Moran D.A.P."/>
            <person name="Tomita M."/>
            <person name="Numata K."/>
            <person name="Arakawa K."/>
        </authorList>
    </citation>
    <scope>NUCLEOTIDE SEQUENCE</scope>
</reference>
<evidence type="ECO:0000313" key="2">
    <source>
        <dbReference type="Proteomes" id="UP000886998"/>
    </source>
</evidence>
<name>A0A8X6YV08_9ARAC</name>
<evidence type="ECO:0000313" key="1">
    <source>
        <dbReference type="EMBL" id="GFY78878.1"/>
    </source>
</evidence>
<dbReference type="Proteomes" id="UP000886998">
    <property type="component" value="Unassembled WGS sequence"/>
</dbReference>
<gene>
    <name evidence="1" type="ORF">TNIN_470591</name>
</gene>
<accession>A0A8X6YV08</accession>
<protein>
    <submittedName>
        <fullName evidence="1">Uncharacterized protein</fullName>
    </submittedName>
</protein>
<organism evidence="1 2">
    <name type="scientific">Trichonephila inaurata madagascariensis</name>
    <dbReference type="NCBI Taxonomy" id="2747483"/>
    <lineage>
        <taxon>Eukaryota</taxon>
        <taxon>Metazoa</taxon>
        <taxon>Ecdysozoa</taxon>
        <taxon>Arthropoda</taxon>
        <taxon>Chelicerata</taxon>
        <taxon>Arachnida</taxon>
        <taxon>Araneae</taxon>
        <taxon>Araneomorphae</taxon>
        <taxon>Entelegynae</taxon>
        <taxon>Araneoidea</taxon>
        <taxon>Nephilidae</taxon>
        <taxon>Trichonephila</taxon>
        <taxon>Trichonephila inaurata</taxon>
    </lineage>
</organism>
<keyword evidence="2" id="KW-1185">Reference proteome</keyword>